<accession>A0A031WHY3</accession>
<protein>
    <recommendedName>
        <fullName evidence="12">Ascorbate-specific PTS system EIIC component</fullName>
    </recommendedName>
    <alternativeName>
        <fullName evidence="13">Ascorbate-specific permease IIC component UlaA</fullName>
    </alternativeName>
</protein>
<evidence type="ECO:0000313" key="17">
    <source>
        <dbReference type="EMBL" id="CDS93205.1"/>
    </source>
</evidence>
<feature type="transmembrane region" description="Helical" evidence="14">
    <location>
        <begin position="219"/>
        <end position="240"/>
    </location>
</feature>
<dbReference type="OMA" id="DVAFGHF"/>
<dbReference type="EMBL" id="LK932534">
    <property type="protein sequence ID" value="CDS90124.1"/>
    <property type="molecule type" value="Genomic_DNA"/>
</dbReference>
<dbReference type="AlphaFoldDB" id="A0A031WHY3"/>
<dbReference type="InterPro" id="IPR004703">
    <property type="entry name" value="PTS_sugar-sp_permease"/>
</dbReference>
<proteinExistence type="inferred from homology"/>
<evidence type="ECO:0000256" key="10">
    <source>
        <dbReference type="ARBA" id="ARBA00037387"/>
    </source>
</evidence>
<evidence type="ECO:0000256" key="14">
    <source>
        <dbReference type="SAM" id="Phobius"/>
    </source>
</evidence>
<feature type="transmembrane region" description="Helical" evidence="14">
    <location>
        <begin position="89"/>
        <end position="108"/>
    </location>
</feature>
<dbReference type="EMBL" id="LK932773">
    <property type="protein sequence ID" value="CDS93205.1"/>
    <property type="molecule type" value="Genomic_DNA"/>
</dbReference>
<feature type="transmembrane region" description="Helical" evidence="14">
    <location>
        <begin position="37"/>
        <end position="58"/>
    </location>
</feature>
<reference evidence="17" key="1">
    <citation type="submission" date="2014-07" db="EMBL/GenBank/DDBJ databases">
        <authorList>
            <person name="Monot Marc"/>
        </authorList>
    </citation>
    <scope>NUCLEOTIDE SEQUENCE</scope>
    <source>
        <strain evidence="17">7032989</strain>
        <strain evidence="16">7032994</strain>
    </source>
</reference>
<dbReference type="KEGG" id="pdf:CD630DERM_36290"/>
<dbReference type="EMBL" id="CAAJVP010000020">
    <property type="protein sequence ID" value="VHY18516.1"/>
    <property type="molecule type" value="Genomic_DNA"/>
</dbReference>
<evidence type="ECO:0000256" key="12">
    <source>
        <dbReference type="ARBA" id="ARBA00039702"/>
    </source>
</evidence>
<feature type="transmembrane region" description="Helical" evidence="14">
    <location>
        <begin position="142"/>
        <end position="159"/>
    </location>
</feature>
<keyword evidence="7 14" id="KW-0812">Transmembrane</keyword>
<dbReference type="GO" id="GO:0005886">
    <property type="term" value="C:plasma membrane"/>
    <property type="evidence" value="ECO:0007669"/>
    <property type="project" value="UniProtKB-SubCell"/>
</dbReference>
<evidence type="ECO:0000256" key="9">
    <source>
        <dbReference type="ARBA" id="ARBA00023136"/>
    </source>
</evidence>
<feature type="transmembrane region" description="Helical" evidence="14">
    <location>
        <begin position="337"/>
        <end position="359"/>
    </location>
</feature>
<evidence type="ECO:0000256" key="13">
    <source>
        <dbReference type="ARBA" id="ARBA00042859"/>
    </source>
</evidence>
<evidence type="ECO:0000256" key="3">
    <source>
        <dbReference type="ARBA" id="ARBA00022448"/>
    </source>
</evidence>
<evidence type="ECO:0000313" key="21">
    <source>
        <dbReference type="Proteomes" id="UP000189137"/>
    </source>
</evidence>
<comment type="subcellular location">
    <subcellularLocation>
        <location evidence="1">Cell membrane</location>
        <topology evidence="1">Multi-pass membrane protein</topology>
    </subcellularLocation>
</comment>
<dbReference type="Proteomes" id="UP000878956">
    <property type="component" value="Unassembled WGS sequence"/>
</dbReference>
<keyword evidence="4" id="KW-1003">Cell membrane</keyword>
<keyword evidence="3" id="KW-0813">Transport</keyword>
<evidence type="ECO:0000256" key="4">
    <source>
        <dbReference type="ARBA" id="ARBA00022475"/>
    </source>
</evidence>
<dbReference type="InterPro" id="IPR051562">
    <property type="entry name" value="Ascorbate-PTS_EIIC"/>
</dbReference>
<evidence type="ECO:0000256" key="2">
    <source>
        <dbReference type="ARBA" id="ARBA00011738"/>
    </source>
</evidence>
<reference evidence="20 22" key="3">
    <citation type="submission" date="2019-04" db="EMBL/GenBank/DDBJ databases">
        <authorList>
            <consortium name="Pathogen Informatics"/>
        </authorList>
    </citation>
    <scope>NUCLEOTIDE SEQUENCE [LARGE SCALE GENOMIC DNA]</scope>
    <source>
        <strain evidence="20">Tl291</strain>
        <strain evidence="22">tl291</strain>
        <strain evidence="19 21">VRECD0157</strain>
    </source>
</reference>
<evidence type="ECO:0000313" key="15">
    <source>
        <dbReference type="EMBL" id="CDS90124.1"/>
    </source>
</evidence>
<evidence type="ECO:0000313" key="18">
    <source>
        <dbReference type="EMBL" id="HBH1541069.1"/>
    </source>
</evidence>
<dbReference type="PATRIC" id="fig|1496.1373.peg.3277"/>
<reference evidence="18" key="4">
    <citation type="submission" date="2021-06" db="EMBL/GenBank/DDBJ databases">
        <authorList>
            <consortium name="NCBI Pathogen Detection Project"/>
        </authorList>
    </citation>
    <scope>NUCLEOTIDE SEQUENCE</scope>
    <source>
        <strain evidence="18">HN1000</strain>
    </source>
</reference>
<evidence type="ECO:0000256" key="6">
    <source>
        <dbReference type="ARBA" id="ARBA00022683"/>
    </source>
</evidence>
<keyword evidence="9 14" id="KW-0472">Membrane</keyword>
<comment type="function">
    <text evidence="10">The phosphoenolpyruvate-dependent sugar phosphotransferase system (sugar PTS), a major carbohydrate active transport system, catalyzes the phosphorylation of incoming sugar substrates concomitantly with their translocation across the cell membrane. The enzyme II UlaABC PTS system is involved in ascorbate transport.</text>
</comment>
<feature type="transmembrane region" description="Helical" evidence="14">
    <location>
        <begin position="308"/>
        <end position="331"/>
    </location>
</feature>
<evidence type="ECO:0000313" key="19">
    <source>
        <dbReference type="EMBL" id="SJS68600.1"/>
    </source>
</evidence>
<evidence type="ECO:0000256" key="1">
    <source>
        <dbReference type="ARBA" id="ARBA00004651"/>
    </source>
</evidence>
<gene>
    <name evidence="19" type="primary">ulaA_2</name>
    <name evidence="17" type="ORF">BN1095_1300086</name>
    <name evidence="15" type="ORF">BN1096_790041</name>
    <name evidence="16" type="ORF">BN1097_790042</name>
    <name evidence="18" type="ORF">KRM00_000522</name>
    <name evidence="20" type="ORF">SAMEA1402366_03279</name>
    <name evidence="19" type="ORF">SAMEA3375112_02659</name>
</gene>
<dbReference type="PANTHER" id="PTHR33843">
    <property type="entry name" value="ASCORBATE-SPECIFIC PTS SYSTEM EIIC COMPONENT"/>
    <property type="match status" value="1"/>
</dbReference>
<evidence type="ECO:0000256" key="5">
    <source>
        <dbReference type="ARBA" id="ARBA00022597"/>
    </source>
</evidence>
<dbReference type="RefSeq" id="WP_003435758.1">
    <property type="nucleotide sequence ID" value="NZ_AP031492.1"/>
</dbReference>
<dbReference type="EMBL" id="DAEPXK010000004">
    <property type="protein sequence ID" value="HBH1541069.1"/>
    <property type="molecule type" value="Genomic_DNA"/>
</dbReference>
<keyword evidence="5" id="KW-0762">Sugar transport</keyword>
<feature type="transmembrane region" description="Helical" evidence="14">
    <location>
        <begin position="115"/>
        <end position="136"/>
    </location>
</feature>
<sequence length="423" mass="45223">MEFIISLLSTPAVLLGVVACIGLILQKKSAVEVFTGSSKTLIGFLIFGIGASAMTGALQNFNKLFQHGFGITGVIASPEAATALAQGTYGFAVSCTLILGFILNLVFARITKFKNIFFTTGHSLFFSCVLVLIMKAHGFDNTITILIGGTILGFMSAALPQFCQPFMRELTGGDEQAIGHFNMIGYGLSGYIGRLFSKHKDDTTETIEFPKWLSIFRDFLMGLSIVMLILFYIATLKAGQAFTQEIAGSTHWLVFPLIEAFTFVAGMSILMSGVRMFLAEITAAFVIISEKYIPGSRPALDVPTVFPYAPNAVIIGFISAYAAGLLAIAIMASFPSIFPVVIIPAAHICFFSGGTAAIFGNTSGGWRGAIAGSFVVGLLLAFLPVILYPVYGTLGIEGATFPNIDYNVVGSILHNILQFIKPI</sequence>
<evidence type="ECO:0000256" key="8">
    <source>
        <dbReference type="ARBA" id="ARBA00022989"/>
    </source>
</evidence>
<evidence type="ECO:0000313" key="22">
    <source>
        <dbReference type="Proteomes" id="UP000372533"/>
    </source>
</evidence>
<keyword evidence="8 14" id="KW-1133">Transmembrane helix</keyword>
<name>A0A031WHY3_CLODI</name>
<dbReference type="PANTHER" id="PTHR33843:SF4">
    <property type="entry name" value="ASCORBATE-SPECIFIC PTS SYSTEM EIIC COMPONENT"/>
    <property type="match status" value="1"/>
</dbReference>
<dbReference type="GeneID" id="66356095"/>
<keyword evidence="6" id="KW-0598">Phosphotransferase system</keyword>
<evidence type="ECO:0000256" key="7">
    <source>
        <dbReference type="ARBA" id="ARBA00022692"/>
    </source>
</evidence>
<comment type="similarity">
    <text evidence="11">Belongs to the UlaA family.</text>
</comment>
<organism evidence="17">
    <name type="scientific">Clostridioides difficile</name>
    <name type="common">Peptoclostridium difficile</name>
    <dbReference type="NCBI Taxonomy" id="1496"/>
    <lineage>
        <taxon>Bacteria</taxon>
        <taxon>Bacillati</taxon>
        <taxon>Bacillota</taxon>
        <taxon>Clostridia</taxon>
        <taxon>Peptostreptococcales</taxon>
        <taxon>Peptostreptococcaceae</taxon>
        <taxon>Clostridioides</taxon>
    </lineage>
</organism>
<reference evidence="18" key="2">
    <citation type="journal article" date="2018" name="Genome Biol.">
        <title>SKESA: strategic k-mer extension for scrupulous assemblies.</title>
        <authorList>
            <person name="Souvorov A."/>
            <person name="Agarwala R."/>
            <person name="Lipman D.J."/>
        </authorList>
    </citation>
    <scope>NUCLEOTIDE SEQUENCE</scope>
    <source>
        <strain evidence="18">HN1000</strain>
    </source>
</reference>
<evidence type="ECO:0000256" key="11">
    <source>
        <dbReference type="ARBA" id="ARBA00038218"/>
    </source>
</evidence>
<dbReference type="Proteomes" id="UP000189137">
    <property type="component" value="Unassembled WGS sequence"/>
</dbReference>
<dbReference type="Proteomes" id="UP000372533">
    <property type="component" value="Unassembled WGS sequence"/>
</dbReference>
<dbReference type="EMBL" id="LK932419">
    <property type="protein sequence ID" value="CDS90326.1"/>
    <property type="molecule type" value="Genomic_DNA"/>
</dbReference>
<evidence type="ECO:0000313" key="16">
    <source>
        <dbReference type="EMBL" id="CDS90326.1"/>
    </source>
</evidence>
<dbReference type="GO" id="GO:0009401">
    <property type="term" value="P:phosphoenolpyruvate-dependent sugar phosphotransferase system"/>
    <property type="evidence" value="ECO:0007669"/>
    <property type="project" value="UniProtKB-KW"/>
</dbReference>
<comment type="subunit">
    <text evidence="2">Homodimer.</text>
</comment>
<evidence type="ECO:0000313" key="20">
    <source>
        <dbReference type="EMBL" id="VHY18516.1"/>
    </source>
</evidence>
<feature type="transmembrane region" description="Helical" evidence="14">
    <location>
        <begin position="371"/>
        <end position="391"/>
    </location>
</feature>
<dbReference type="Pfam" id="PF03611">
    <property type="entry name" value="EIIC-GAT"/>
    <property type="match status" value="1"/>
</dbReference>
<dbReference type="NCBIfam" id="NF009553">
    <property type="entry name" value="PRK12997.1-5"/>
    <property type="match status" value="1"/>
</dbReference>
<feature type="transmembrane region" description="Helical" evidence="14">
    <location>
        <begin position="6"/>
        <end position="25"/>
    </location>
</feature>
<dbReference type="EMBL" id="FUPS01000009">
    <property type="protein sequence ID" value="SJS68600.1"/>
    <property type="molecule type" value="Genomic_DNA"/>
</dbReference>